<evidence type="ECO:0000313" key="3">
    <source>
        <dbReference type="EMBL" id="PWA96595.1"/>
    </source>
</evidence>
<dbReference type="InterPro" id="IPR002885">
    <property type="entry name" value="PPR_rpt"/>
</dbReference>
<dbReference type="GO" id="GO:0003723">
    <property type="term" value="F:RNA binding"/>
    <property type="evidence" value="ECO:0007669"/>
    <property type="project" value="InterPro"/>
</dbReference>
<feature type="repeat" description="PPR" evidence="2">
    <location>
        <begin position="30"/>
        <end position="64"/>
    </location>
</feature>
<dbReference type="OrthoDB" id="1611128at2759"/>
<name>A0A2U1QF22_ARTAN</name>
<organism evidence="3 4">
    <name type="scientific">Artemisia annua</name>
    <name type="common">Sweet wormwood</name>
    <dbReference type="NCBI Taxonomy" id="35608"/>
    <lineage>
        <taxon>Eukaryota</taxon>
        <taxon>Viridiplantae</taxon>
        <taxon>Streptophyta</taxon>
        <taxon>Embryophyta</taxon>
        <taxon>Tracheophyta</taxon>
        <taxon>Spermatophyta</taxon>
        <taxon>Magnoliopsida</taxon>
        <taxon>eudicotyledons</taxon>
        <taxon>Gunneridae</taxon>
        <taxon>Pentapetalae</taxon>
        <taxon>asterids</taxon>
        <taxon>campanulids</taxon>
        <taxon>Asterales</taxon>
        <taxon>Asteraceae</taxon>
        <taxon>Asteroideae</taxon>
        <taxon>Anthemideae</taxon>
        <taxon>Artemisiinae</taxon>
        <taxon>Artemisia</taxon>
    </lineage>
</organism>
<evidence type="ECO:0000313" key="4">
    <source>
        <dbReference type="Proteomes" id="UP000245207"/>
    </source>
</evidence>
<dbReference type="Gene3D" id="1.25.40.10">
    <property type="entry name" value="Tetratricopeptide repeat domain"/>
    <property type="match status" value="1"/>
</dbReference>
<accession>A0A2U1QF22</accession>
<dbReference type="InterPro" id="IPR046960">
    <property type="entry name" value="PPR_At4g14850-like_plant"/>
</dbReference>
<reference evidence="3 4" key="1">
    <citation type="journal article" date="2018" name="Mol. Plant">
        <title>The genome of Artemisia annua provides insight into the evolution of Asteraceae family and artemisinin biosynthesis.</title>
        <authorList>
            <person name="Shen Q."/>
            <person name="Zhang L."/>
            <person name="Liao Z."/>
            <person name="Wang S."/>
            <person name="Yan T."/>
            <person name="Shi P."/>
            <person name="Liu M."/>
            <person name="Fu X."/>
            <person name="Pan Q."/>
            <person name="Wang Y."/>
            <person name="Lv Z."/>
            <person name="Lu X."/>
            <person name="Zhang F."/>
            <person name="Jiang W."/>
            <person name="Ma Y."/>
            <person name="Chen M."/>
            <person name="Hao X."/>
            <person name="Li L."/>
            <person name="Tang Y."/>
            <person name="Lv G."/>
            <person name="Zhou Y."/>
            <person name="Sun X."/>
            <person name="Brodelius P.E."/>
            <person name="Rose J.K.C."/>
            <person name="Tang K."/>
        </authorList>
    </citation>
    <scope>NUCLEOTIDE SEQUENCE [LARGE SCALE GENOMIC DNA]</scope>
    <source>
        <strain evidence="4">cv. Huhao1</strain>
        <tissue evidence="3">Leaf</tissue>
    </source>
</reference>
<dbReference type="PROSITE" id="PS51375">
    <property type="entry name" value="PPR"/>
    <property type="match status" value="1"/>
</dbReference>
<dbReference type="InterPro" id="IPR011990">
    <property type="entry name" value="TPR-like_helical_dom_sf"/>
</dbReference>
<dbReference type="GO" id="GO:0009451">
    <property type="term" value="P:RNA modification"/>
    <property type="evidence" value="ECO:0007669"/>
    <property type="project" value="InterPro"/>
</dbReference>
<dbReference type="AlphaFoldDB" id="A0A2U1QF22"/>
<keyword evidence="1" id="KW-0677">Repeat</keyword>
<dbReference type="PANTHER" id="PTHR24015">
    <property type="entry name" value="OS07G0578800 PROTEIN-RELATED"/>
    <property type="match status" value="1"/>
</dbReference>
<comment type="caution">
    <text evidence="3">The sequence shown here is derived from an EMBL/GenBank/DDBJ whole genome shotgun (WGS) entry which is preliminary data.</text>
</comment>
<dbReference type="EMBL" id="PKPP01000169">
    <property type="protein sequence ID" value="PWA96595.1"/>
    <property type="molecule type" value="Genomic_DNA"/>
</dbReference>
<gene>
    <name evidence="3" type="ORF">CTI12_AA037450</name>
</gene>
<protein>
    <submittedName>
        <fullName evidence="3">Pentatricopeptide repeat-containing protein</fullName>
    </submittedName>
</protein>
<dbReference type="STRING" id="35608.A0A2U1QF22"/>
<sequence length="100" mass="11292">MILLCVLTSKRLIWLGGIWDCVFEEIQCRDDVSFNAMITGYAQNGRDEEALRLLIDMRRYGLRSDQYTLLSILAACSSLASLIEGKQIHPIIIGIIGLLY</sequence>
<dbReference type="Proteomes" id="UP000245207">
    <property type="component" value="Unassembled WGS sequence"/>
</dbReference>
<evidence type="ECO:0000256" key="2">
    <source>
        <dbReference type="PROSITE-ProRule" id="PRU00708"/>
    </source>
</evidence>
<proteinExistence type="predicted"/>
<dbReference type="Pfam" id="PF13041">
    <property type="entry name" value="PPR_2"/>
    <property type="match status" value="1"/>
</dbReference>
<keyword evidence="4" id="KW-1185">Reference proteome</keyword>
<dbReference type="PANTHER" id="PTHR24015:SF960">
    <property type="entry name" value="OS08G0481000 PROTEIN"/>
    <property type="match status" value="1"/>
</dbReference>
<evidence type="ECO:0000256" key="1">
    <source>
        <dbReference type="ARBA" id="ARBA00022737"/>
    </source>
</evidence>
<dbReference type="NCBIfam" id="TIGR00756">
    <property type="entry name" value="PPR"/>
    <property type="match status" value="1"/>
</dbReference>